<gene>
    <name evidence="2" type="ORF">HPT29_025475</name>
</gene>
<protein>
    <submittedName>
        <fullName evidence="2">Uncharacterized protein</fullName>
    </submittedName>
</protein>
<accession>A0ABY5RZ27</accession>
<dbReference type="Proteomes" id="UP001017257">
    <property type="component" value="Plasmid pR24_1"/>
</dbReference>
<keyword evidence="2" id="KW-0614">Plasmid</keyword>
<dbReference type="EMBL" id="CP102846">
    <property type="protein sequence ID" value="UVF22505.1"/>
    <property type="molecule type" value="Genomic_DNA"/>
</dbReference>
<evidence type="ECO:0000313" key="3">
    <source>
        <dbReference type="Proteomes" id="UP001017257"/>
    </source>
</evidence>
<geneLocation type="plasmid" evidence="2 3">
    <name>pR24_1</name>
</geneLocation>
<evidence type="ECO:0000256" key="1">
    <source>
        <dbReference type="SAM" id="MobiDB-lite"/>
    </source>
</evidence>
<sequence length="68" mass="7538">MTKNPWLSLWLSAANTWAGAARGFWTVEMQRQQKAMLNEMTKPKGRLATKGSSKKASAGVRKKSKGRS</sequence>
<keyword evidence="3" id="KW-1185">Reference proteome</keyword>
<proteinExistence type="predicted"/>
<reference evidence="2" key="1">
    <citation type="submission" date="2022-08" db="EMBL/GenBank/DDBJ databases">
        <title>Microvirga terrae sp. nov., isolated from soil.</title>
        <authorList>
            <person name="Kim K.H."/>
            <person name="Seo Y.L."/>
            <person name="Kim J.M."/>
            <person name="Lee J.K."/>
            <person name="Han D.M."/>
            <person name="Jeon C.O."/>
        </authorList>
    </citation>
    <scope>NUCLEOTIDE SEQUENCE</scope>
    <source>
        <strain evidence="2">R24</strain>
        <plasmid evidence="2">pR24_1</plasmid>
    </source>
</reference>
<name>A0ABY5RZ27_9HYPH</name>
<organism evidence="2 3">
    <name type="scientific">Microvirga terrae</name>
    <dbReference type="NCBI Taxonomy" id="2740529"/>
    <lineage>
        <taxon>Bacteria</taxon>
        <taxon>Pseudomonadati</taxon>
        <taxon>Pseudomonadota</taxon>
        <taxon>Alphaproteobacteria</taxon>
        <taxon>Hyphomicrobiales</taxon>
        <taxon>Methylobacteriaceae</taxon>
        <taxon>Microvirga</taxon>
    </lineage>
</organism>
<feature type="region of interest" description="Disordered" evidence="1">
    <location>
        <begin position="40"/>
        <end position="68"/>
    </location>
</feature>
<evidence type="ECO:0000313" key="2">
    <source>
        <dbReference type="EMBL" id="UVF22505.1"/>
    </source>
</evidence>
<dbReference type="RefSeq" id="WP_173948920.1">
    <property type="nucleotide sequence ID" value="NZ_CP102846.1"/>
</dbReference>